<dbReference type="Proteomes" id="UP000285750">
    <property type="component" value="Unassembled WGS sequence"/>
</dbReference>
<gene>
    <name evidence="3" type="ORF">DWY14_01200</name>
    <name evidence="2" type="ORF">DXC17_16985</name>
    <name evidence="1" type="ORF">DXD04_14735</name>
</gene>
<keyword evidence="2" id="KW-0418">Kinase</keyword>
<dbReference type="Proteomes" id="UP000260862">
    <property type="component" value="Unassembled WGS sequence"/>
</dbReference>
<evidence type="ECO:0000313" key="3">
    <source>
        <dbReference type="EMBL" id="RGS10775.1"/>
    </source>
</evidence>
<dbReference type="GO" id="GO:0016301">
    <property type="term" value="F:kinase activity"/>
    <property type="evidence" value="ECO:0007669"/>
    <property type="project" value="UniProtKB-KW"/>
</dbReference>
<evidence type="ECO:0000313" key="5">
    <source>
        <dbReference type="Proteomes" id="UP000260862"/>
    </source>
</evidence>
<accession>A0A3E4VW82</accession>
<dbReference type="Proteomes" id="UP000260780">
    <property type="component" value="Unassembled WGS sequence"/>
</dbReference>
<evidence type="ECO:0000313" key="6">
    <source>
        <dbReference type="Proteomes" id="UP000285750"/>
    </source>
</evidence>
<dbReference type="EMBL" id="QSQT01000038">
    <property type="protein sequence ID" value="RGK51880.1"/>
    <property type="molecule type" value="Genomic_DNA"/>
</dbReference>
<protein>
    <submittedName>
        <fullName evidence="2">Dephospho-CoA kinase</fullName>
    </submittedName>
</protein>
<proteinExistence type="predicted"/>
<keyword evidence="5" id="KW-1185">Reference proteome</keyword>
<comment type="caution">
    <text evidence="2">The sequence shown here is derived from an EMBL/GenBank/DDBJ whole genome shotgun (WGS) entry which is preliminary data.</text>
</comment>
<dbReference type="EMBL" id="QRUY01000001">
    <property type="protein sequence ID" value="RGS10775.1"/>
    <property type="molecule type" value="Genomic_DNA"/>
</dbReference>
<sequence>MNVTVFNPAQLQVLDMMSFVDSPEALAELKKAISDYFAKQAQKEIDRLWENGELNEEKVEKFYQLHERTPYK</sequence>
<evidence type="ECO:0000313" key="2">
    <source>
        <dbReference type="EMBL" id="RGM34239.1"/>
    </source>
</evidence>
<evidence type="ECO:0000313" key="1">
    <source>
        <dbReference type="EMBL" id="RGK51880.1"/>
    </source>
</evidence>
<name>A0A3E4VW82_9BACT</name>
<dbReference type="EMBL" id="QSTF01000075">
    <property type="protein sequence ID" value="RGM34239.1"/>
    <property type="molecule type" value="Genomic_DNA"/>
</dbReference>
<keyword evidence="2" id="KW-0808">Transferase</keyword>
<organism evidence="2 4">
    <name type="scientific">Phocaeicola plebeius</name>
    <dbReference type="NCBI Taxonomy" id="310297"/>
    <lineage>
        <taxon>Bacteria</taxon>
        <taxon>Pseudomonadati</taxon>
        <taxon>Bacteroidota</taxon>
        <taxon>Bacteroidia</taxon>
        <taxon>Bacteroidales</taxon>
        <taxon>Bacteroidaceae</taxon>
        <taxon>Phocaeicola</taxon>
    </lineage>
</organism>
<reference evidence="4 5" key="1">
    <citation type="submission" date="2018-08" db="EMBL/GenBank/DDBJ databases">
        <title>A genome reference for cultivated species of the human gut microbiota.</title>
        <authorList>
            <person name="Zou Y."/>
            <person name="Xue W."/>
            <person name="Luo G."/>
        </authorList>
    </citation>
    <scope>NUCLEOTIDE SEQUENCE [LARGE SCALE GENOMIC DNA]</scope>
    <source>
        <strain evidence="3 6">AF24-16AC</strain>
        <strain evidence="2 4">OM08-14</strain>
        <strain evidence="1 5">TF10-3AC</strain>
    </source>
</reference>
<dbReference type="RefSeq" id="WP_117673951.1">
    <property type="nucleotide sequence ID" value="NZ_CABOGR010000038.1"/>
</dbReference>
<dbReference type="AlphaFoldDB" id="A0A3E4VW82"/>
<evidence type="ECO:0000313" key="4">
    <source>
        <dbReference type="Proteomes" id="UP000260780"/>
    </source>
</evidence>